<protein>
    <submittedName>
        <fullName evidence="3">EEV glycoprotein</fullName>
    </submittedName>
</protein>
<evidence type="ECO:0000256" key="2">
    <source>
        <dbReference type="SAM" id="Phobius"/>
    </source>
</evidence>
<evidence type="ECO:0000313" key="3">
    <source>
        <dbReference type="EMBL" id="ASK51335.1"/>
    </source>
</evidence>
<accession>A0A220T6J9</accession>
<feature type="transmembrane region" description="Helical" evidence="2">
    <location>
        <begin position="6"/>
        <end position="26"/>
    </location>
</feature>
<dbReference type="EMBL" id="KY747497">
    <property type="protein sequence ID" value="ASK51335.1"/>
    <property type="molecule type" value="Genomic_DNA"/>
</dbReference>
<evidence type="ECO:0000313" key="4">
    <source>
        <dbReference type="Proteomes" id="UP000217428"/>
    </source>
</evidence>
<proteinExistence type="predicted"/>
<dbReference type="Proteomes" id="UP000217428">
    <property type="component" value="Segment"/>
</dbReference>
<keyword evidence="2" id="KW-0472">Membrane</keyword>
<sequence length="243" mass="28151">MANIVAIYCIVAATCCILIAYITFIFKDKIKKFCNKKQKRIRFNSIIYTATKTFSINSNTSSTVSSSESKDWTNDENPTIYANFRSSKRVKGFIASTNNEKIDEDKISISTSLSSWEEDDAIYVNTPYVKEIEYNEEHVYSLPPKEDIENEYSLPPKEDDIENEYSLPPKEDIEDDYDIPYDSIKYELPPPTVNYEDFDTISLNTVDNETISINIETINNKCNESDYYDCCWVNTKELDEKFV</sequence>
<keyword evidence="2" id="KW-0812">Transmembrane</keyword>
<organism evidence="3 4">
    <name type="scientific">Eptesipox virus</name>
    <dbReference type="NCBI Taxonomy" id="1329402"/>
    <lineage>
        <taxon>Viruses</taxon>
        <taxon>Varidnaviria</taxon>
        <taxon>Bamfordvirae</taxon>
        <taxon>Nucleocytoviricota</taxon>
        <taxon>Pokkesviricetes</taxon>
        <taxon>Chitovirales</taxon>
        <taxon>Poxviridae</taxon>
        <taxon>Chordopoxvirinae</taxon>
        <taxon>Vespertilionpoxvirus</taxon>
        <taxon>Vespertilionpoxvirus eptesipox</taxon>
    </lineage>
</organism>
<keyword evidence="2" id="KW-1133">Transmembrane helix</keyword>
<evidence type="ECO:0000256" key="1">
    <source>
        <dbReference type="SAM" id="MobiDB-lite"/>
    </source>
</evidence>
<name>A0A220T6J9_9POXV</name>
<reference evidence="3 4" key="1">
    <citation type="journal article" date="2017" name="Virus Genes">
        <title>Characterization of Eptesipoxvirus, a novel poxvirus from a microchiropteran bat.</title>
        <authorList>
            <person name="Tu S.L."/>
            <person name="Nakazawa Y."/>
            <person name="Gao J."/>
            <person name="Wilkins K."/>
            <person name="Gallardo-Romero N."/>
            <person name="Li Y."/>
            <person name="Emerson G.L."/>
            <person name="Carroll D.S."/>
            <person name="Upton C."/>
        </authorList>
    </citation>
    <scope>NUCLEOTIDE SEQUENCE [LARGE SCALE GENOMIC DNA]</scope>
    <source>
        <strain evidence="3 4">Washington</strain>
    </source>
</reference>
<gene>
    <name evidence="3" type="ORF">EPTV-WA-134</name>
</gene>
<feature type="region of interest" description="Disordered" evidence="1">
    <location>
        <begin position="154"/>
        <end position="174"/>
    </location>
</feature>
<keyword evidence="4" id="KW-1185">Reference proteome</keyword>